<dbReference type="EMBL" id="KT001914">
    <property type="protein sequence ID" value="AKU43622.1"/>
    <property type="molecule type" value="Genomic_DNA"/>
</dbReference>
<keyword evidence="2" id="KW-1185">Reference proteome</keyword>
<dbReference type="Proteomes" id="UP000221339">
    <property type="component" value="Segment"/>
</dbReference>
<gene>
    <name evidence="1" type="ORF">CPT_Seuss96</name>
</gene>
<reference evidence="1 2" key="1">
    <citation type="journal article" date="2015" name="Genome Announc.">
        <title>Complete Genome Sequence of Caulobacter crescentus Siphophage Seuss.</title>
        <authorList>
            <person name="Sloan J.M."/>
            <person name="Keene J.L."/>
            <person name="Cahill J.L."/>
            <person name="Rasche E.S."/>
            <person name="Kuty Everett G.F."/>
        </authorList>
    </citation>
    <scope>NUCLEOTIDE SEQUENCE [LARGE SCALE GENOMIC DNA]</scope>
</reference>
<evidence type="ECO:0000313" key="2">
    <source>
        <dbReference type="Proteomes" id="UP000221339"/>
    </source>
</evidence>
<proteinExistence type="predicted"/>
<name>A0A0K1LM78_9CAUD</name>
<organism evidence="1 2">
    <name type="scientific">Caulobacter phage Seuss</name>
    <dbReference type="NCBI Taxonomy" id="1675601"/>
    <lineage>
        <taxon>Viruses</taxon>
        <taxon>Duplodnaviria</taxon>
        <taxon>Heunggongvirae</taxon>
        <taxon>Uroviricota</taxon>
        <taxon>Caudoviricetes</taxon>
        <taxon>Seussvirus</taxon>
        <taxon>Seussvirus seuss</taxon>
    </lineage>
</organism>
<protein>
    <submittedName>
        <fullName evidence="1">Uncharacterized protein</fullName>
    </submittedName>
</protein>
<sequence>MQVQKAWDLVHWNRGCREVLDTVFYDPDIKPQEIKRDLINRGEVKTTKFQVRRARRS</sequence>
<accession>A0A0K1LM78</accession>
<evidence type="ECO:0000313" key="1">
    <source>
        <dbReference type="EMBL" id="AKU43622.1"/>
    </source>
</evidence>